<keyword evidence="1" id="KW-0812">Transmembrane</keyword>
<keyword evidence="1" id="KW-0472">Membrane</keyword>
<comment type="caution">
    <text evidence="2">The sequence shown here is derived from an EMBL/GenBank/DDBJ whole genome shotgun (WGS) entry which is preliminary data.</text>
</comment>
<evidence type="ECO:0000256" key="1">
    <source>
        <dbReference type="SAM" id="Phobius"/>
    </source>
</evidence>
<dbReference type="EMBL" id="JAQZSM010000008">
    <property type="protein sequence ID" value="MDD7971547.1"/>
    <property type="molecule type" value="Genomic_DNA"/>
</dbReference>
<proteinExistence type="predicted"/>
<keyword evidence="3" id="KW-1185">Reference proteome</keyword>
<evidence type="ECO:0000313" key="2">
    <source>
        <dbReference type="EMBL" id="MDD7971547.1"/>
    </source>
</evidence>
<evidence type="ECO:0000313" key="3">
    <source>
        <dbReference type="Proteomes" id="UP001431784"/>
    </source>
</evidence>
<gene>
    <name evidence="2" type="ORF">PUT78_10565</name>
</gene>
<protein>
    <submittedName>
        <fullName evidence="2">Uncharacterized protein</fullName>
    </submittedName>
</protein>
<dbReference type="RefSeq" id="WP_274352229.1">
    <property type="nucleotide sequence ID" value="NZ_JAQZSM010000008.1"/>
</dbReference>
<feature type="transmembrane region" description="Helical" evidence="1">
    <location>
        <begin position="105"/>
        <end position="123"/>
    </location>
</feature>
<name>A0ABT5T8V0_9RHOB</name>
<accession>A0ABT5T8V0</accession>
<keyword evidence="1" id="KW-1133">Transmembrane helix</keyword>
<organism evidence="2 3">
    <name type="scientific">Roseinatronobacter alkalisoli</name>
    <dbReference type="NCBI Taxonomy" id="3028235"/>
    <lineage>
        <taxon>Bacteria</taxon>
        <taxon>Pseudomonadati</taxon>
        <taxon>Pseudomonadota</taxon>
        <taxon>Alphaproteobacteria</taxon>
        <taxon>Rhodobacterales</taxon>
        <taxon>Paracoccaceae</taxon>
        <taxon>Roseinatronobacter</taxon>
    </lineage>
</organism>
<dbReference type="Proteomes" id="UP001431784">
    <property type="component" value="Unassembled WGS sequence"/>
</dbReference>
<reference evidence="2" key="1">
    <citation type="submission" date="2023-02" db="EMBL/GenBank/DDBJ databases">
        <title>Description of Roseinatronobacter alkalisoli sp. nov., an alkaliphilic bacerium isolated from soda soil.</title>
        <authorList>
            <person name="Wei W."/>
        </authorList>
    </citation>
    <scope>NUCLEOTIDE SEQUENCE</scope>
    <source>
        <strain evidence="2">HJB301</strain>
    </source>
</reference>
<sequence>MRRTEALPMRQARVGIIANPATVRVPVHLPRDVWSRWPDMRSRRRYNARERGGGADQPEDPVLDGRLLGAFARDMRAGKCDGKTRTAGFGAPPDIARMGAPPRRWVALLCLAIVIAAAIGYGVSR</sequence>